<dbReference type="SUPFAM" id="SSF56112">
    <property type="entry name" value="Protein kinase-like (PK-like)"/>
    <property type="match status" value="1"/>
</dbReference>
<dbReference type="PROSITE" id="PS00108">
    <property type="entry name" value="PROTEIN_KINASE_ST"/>
    <property type="match status" value="1"/>
</dbReference>
<dbReference type="GO" id="GO:0008385">
    <property type="term" value="C:IkappaB kinase complex"/>
    <property type="evidence" value="ECO:0007669"/>
    <property type="project" value="TreeGrafter"/>
</dbReference>
<dbReference type="PROSITE" id="PS50011">
    <property type="entry name" value="PROTEIN_KINASE_DOM"/>
    <property type="match status" value="1"/>
</dbReference>
<accession>A0AAQ6AJP2</accession>
<dbReference type="InterPro" id="IPR051180">
    <property type="entry name" value="IKK"/>
</dbReference>
<evidence type="ECO:0000256" key="3">
    <source>
        <dbReference type="ARBA" id="ARBA00012442"/>
    </source>
</evidence>
<keyword evidence="12" id="KW-0539">Nucleus</keyword>
<evidence type="ECO:0000256" key="15">
    <source>
        <dbReference type="PROSITE-ProRule" id="PRU10141"/>
    </source>
</evidence>
<reference evidence="17" key="2">
    <citation type="submission" date="2025-08" db="UniProtKB">
        <authorList>
            <consortium name="Ensembl"/>
        </authorList>
    </citation>
    <scope>IDENTIFICATION</scope>
</reference>
<keyword evidence="7" id="KW-0597">Phosphoprotein</keyword>
<keyword evidence="11 15" id="KW-0067">ATP-binding</keyword>
<dbReference type="Ensembl" id="ENSAOCT00000082688.1">
    <property type="protein sequence ID" value="ENSAOCP00000076896.1"/>
    <property type="gene ID" value="ENSAOCG00000001891.2"/>
</dbReference>
<dbReference type="GO" id="GO:0008384">
    <property type="term" value="F:IkappaB kinase activity"/>
    <property type="evidence" value="ECO:0007669"/>
    <property type="project" value="UniProtKB-EC"/>
</dbReference>
<evidence type="ECO:0000313" key="18">
    <source>
        <dbReference type="Proteomes" id="UP001501940"/>
    </source>
</evidence>
<comment type="catalytic activity">
    <reaction evidence="14">
        <text>L-seryl-[I-kappa-B protein] + ATP = O-phospho-L-seryl-[I-kappa-B protein] + ADP + H(+)</text>
        <dbReference type="Rhea" id="RHEA:19073"/>
        <dbReference type="Rhea" id="RHEA-COMP:13698"/>
        <dbReference type="Rhea" id="RHEA-COMP:13699"/>
        <dbReference type="ChEBI" id="CHEBI:15378"/>
        <dbReference type="ChEBI" id="CHEBI:29999"/>
        <dbReference type="ChEBI" id="CHEBI:30616"/>
        <dbReference type="ChEBI" id="CHEBI:83421"/>
        <dbReference type="ChEBI" id="CHEBI:456216"/>
        <dbReference type="EC" id="2.7.11.10"/>
    </reaction>
</comment>
<keyword evidence="8" id="KW-0808">Transferase</keyword>
<dbReference type="Pfam" id="PF00069">
    <property type="entry name" value="Pkinase"/>
    <property type="match status" value="1"/>
</dbReference>
<feature type="domain" description="Protein kinase" evidence="16">
    <location>
        <begin position="15"/>
        <end position="309"/>
    </location>
</feature>
<dbReference type="PROSITE" id="PS00107">
    <property type="entry name" value="PROTEIN_KINASE_ATP"/>
    <property type="match status" value="1"/>
</dbReference>
<evidence type="ECO:0000256" key="10">
    <source>
        <dbReference type="ARBA" id="ARBA00022777"/>
    </source>
</evidence>
<dbReference type="Gene3D" id="1.20.1270.250">
    <property type="match status" value="1"/>
</dbReference>
<keyword evidence="9 15" id="KW-0547">Nucleotide-binding</keyword>
<evidence type="ECO:0000256" key="9">
    <source>
        <dbReference type="ARBA" id="ARBA00022741"/>
    </source>
</evidence>
<dbReference type="PANTHER" id="PTHR22969:SF13">
    <property type="entry name" value="INHIBITOR OF NUCLEAR FACTOR KAPPA-B KINASE SUBUNIT ALPHA"/>
    <property type="match status" value="1"/>
</dbReference>
<keyword evidence="5" id="KW-0963">Cytoplasm</keyword>
<proteinExistence type="predicted"/>
<dbReference type="EC" id="2.7.11.10" evidence="3"/>
<dbReference type="Gene3D" id="3.10.20.90">
    <property type="entry name" value="Phosphatidylinositol 3-kinase Catalytic Subunit, Chain A, domain 1"/>
    <property type="match status" value="1"/>
</dbReference>
<dbReference type="InterPro" id="IPR046375">
    <property type="entry name" value="IKBKB_SDD_sf"/>
</dbReference>
<keyword evidence="6" id="KW-0723">Serine/threonine-protein kinase</keyword>
<evidence type="ECO:0000256" key="4">
    <source>
        <dbReference type="ARBA" id="ARBA00021841"/>
    </source>
</evidence>
<dbReference type="GeneTree" id="ENSGT00950000182937"/>
<dbReference type="GO" id="GO:0033209">
    <property type="term" value="P:tumor necrosis factor-mediated signaling pathway"/>
    <property type="evidence" value="ECO:0007669"/>
    <property type="project" value="TreeGrafter"/>
</dbReference>
<keyword evidence="10" id="KW-0418">Kinase</keyword>
<evidence type="ECO:0000256" key="14">
    <source>
        <dbReference type="ARBA" id="ARBA00048789"/>
    </source>
</evidence>
<evidence type="ECO:0000259" key="16">
    <source>
        <dbReference type="PROSITE" id="PS50011"/>
    </source>
</evidence>
<evidence type="ECO:0000256" key="5">
    <source>
        <dbReference type="ARBA" id="ARBA00022490"/>
    </source>
</evidence>
<evidence type="ECO:0000256" key="12">
    <source>
        <dbReference type="ARBA" id="ARBA00023242"/>
    </source>
</evidence>
<dbReference type="InterPro" id="IPR041185">
    <property type="entry name" value="IKBKB_SDD"/>
</dbReference>
<dbReference type="CDD" id="cd17046">
    <property type="entry name" value="Ubl_IKKA_like"/>
    <property type="match status" value="1"/>
</dbReference>
<feature type="binding site" evidence="15">
    <location>
        <position position="44"/>
    </location>
    <ligand>
        <name>ATP</name>
        <dbReference type="ChEBI" id="CHEBI:30616"/>
    </ligand>
</feature>
<dbReference type="InterPro" id="IPR011009">
    <property type="entry name" value="Kinase-like_dom_sf"/>
</dbReference>
<protein>
    <recommendedName>
        <fullName evidence="4">Inhibitor of nuclear factor kappa-B kinase subunit alpha</fullName>
        <ecNumber evidence="3">2.7.11.10</ecNumber>
    </recommendedName>
    <alternativeName>
        <fullName evidence="13">Nuclear factor NF-kappa-B inhibitor kinase alpha</fullName>
    </alternativeName>
</protein>
<dbReference type="SMART" id="SM00220">
    <property type="entry name" value="S_TKc"/>
    <property type="match status" value="1"/>
</dbReference>
<evidence type="ECO:0000313" key="17">
    <source>
        <dbReference type="Ensembl" id="ENSAOCP00000076896.1"/>
    </source>
</evidence>
<evidence type="ECO:0000256" key="11">
    <source>
        <dbReference type="ARBA" id="ARBA00022840"/>
    </source>
</evidence>
<dbReference type="Pfam" id="PF18397">
    <property type="entry name" value="IKBKB_SDD"/>
    <property type="match status" value="1"/>
</dbReference>
<dbReference type="Proteomes" id="UP001501940">
    <property type="component" value="Chromosome 18"/>
</dbReference>
<gene>
    <name evidence="17" type="primary">CHUK</name>
</gene>
<dbReference type="GO" id="GO:0005634">
    <property type="term" value="C:nucleus"/>
    <property type="evidence" value="ECO:0007669"/>
    <property type="project" value="UniProtKB-SubCell"/>
</dbReference>
<organism evidence="17 18">
    <name type="scientific">Amphiprion ocellaris</name>
    <name type="common">Clown anemonefish</name>
    <dbReference type="NCBI Taxonomy" id="80972"/>
    <lineage>
        <taxon>Eukaryota</taxon>
        <taxon>Metazoa</taxon>
        <taxon>Chordata</taxon>
        <taxon>Craniata</taxon>
        <taxon>Vertebrata</taxon>
        <taxon>Euteleostomi</taxon>
        <taxon>Actinopterygii</taxon>
        <taxon>Neopterygii</taxon>
        <taxon>Teleostei</taxon>
        <taxon>Neoteleostei</taxon>
        <taxon>Acanthomorphata</taxon>
        <taxon>Ovalentaria</taxon>
        <taxon>Pomacentridae</taxon>
        <taxon>Amphiprion</taxon>
    </lineage>
</organism>
<evidence type="ECO:0000256" key="7">
    <source>
        <dbReference type="ARBA" id="ARBA00022553"/>
    </source>
</evidence>
<dbReference type="PANTHER" id="PTHR22969">
    <property type="entry name" value="IKB KINASE"/>
    <property type="match status" value="1"/>
</dbReference>
<evidence type="ECO:0000256" key="6">
    <source>
        <dbReference type="ARBA" id="ARBA00022527"/>
    </source>
</evidence>
<dbReference type="FunFam" id="1.10.510.10:FF:000147">
    <property type="entry name" value="Inhibitor of nuclear factor kappa-B kinase subunit beta"/>
    <property type="match status" value="1"/>
</dbReference>
<evidence type="ECO:0000256" key="8">
    <source>
        <dbReference type="ARBA" id="ARBA00022679"/>
    </source>
</evidence>
<reference evidence="17 18" key="1">
    <citation type="submission" date="2022-01" db="EMBL/GenBank/DDBJ databases">
        <title>A chromosome-scale genome assembly of the false clownfish, Amphiprion ocellaris.</title>
        <authorList>
            <person name="Ryu T."/>
        </authorList>
    </citation>
    <scope>NUCLEOTIDE SEQUENCE [LARGE SCALE GENOMIC DNA]</scope>
</reference>
<sequence>MEKPPFRQNQNCGDWELKERLGMGGFAHVYLYQHQETNEKLAVKMCRLELTPRNKDRWSREIQIMKKLNHINVVTARDVPEEIEYIALNDLPLLAMEYCSRGDLRKMLGKPENCCGLKESEVLSLLNDVGSGIQYLHENKIIHRDLKPENIVLQDINGKLVHKIIDLGYAKDLDQGSLCTSFVGTLQYLAPELFETKPYTVTVDYWSFGTMIFECSCGFRPFLDNLQPVQWASEVKNKGPKDIMATAELNGEVRFSKHLPYPNNLSRTLLEPMEELLQLMLKWDPSLRGGRINSETKKPQCFEKLEQILSMKVVHILNMTTAQVHSFQLTPDESLHSLQKRIEIETKIEVVNQELLQETGVSLDPRKPAAQCVLDGVRGWDSYIVYLFDKSITTYRRPHFSFAVQDAKTQLPLVMLKKVWGEAVSYICGLKEDYSRLFQGQRAAMLSLLRYNTNLTRCKNCMFGFSQQLKAKLDFFKSSIQYDLEKYSDQMHYGISSEKIRLLWHHLDDEIMALHSEIVELQRSPYARQLNVCLYFFLSVPDSDVSSDSSEMVKAIIQTVQNQDKVLKDLKILISKQKIIDLFPRIEKTLESIKDADNAVMQMQIKRQREFWHLLKIACVSNRVLFIIVHISFVDFCFFL</sequence>
<dbReference type="InterPro" id="IPR008271">
    <property type="entry name" value="Ser/Thr_kinase_AS"/>
</dbReference>
<comment type="subcellular location">
    <subcellularLocation>
        <location evidence="2">Cytoplasm</location>
    </subcellularLocation>
    <subcellularLocation>
        <location evidence="1">Nucleus</location>
    </subcellularLocation>
</comment>
<evidence type="ECO:0000256" key="1">
    <source>
        <dbReference type="ARBA" id="ARBA00004123"/>
    </source>
</evidence>
<dbReference type="Gene3D" id="1.10.510.10">
    <property type="entry name" value="Transferase(Phosphotransferase) domain 1"/>
    <property type="match status" value="1"/>
</dbReference>
<evidence type="ECO:0000256" key="13">
    <source>
        <dbReference type="ARBA" id="ARBA00032095"/>
    </source>
</evidence>
<evidence type="ECO:0000256" key="2">
    <source>
        <dbReference type="ARBA" id="ARBA00004496"/>
    </source>
</evidence>
<keyword evidence="18" id="KW-1185">Reference proteome</keyword>
<dbReference type="InterPro" id="IPR000719">
    <property type="entry name" value="Prot_kinase_dom"/>
</dbReference>
<reference evidence="17" key="3">
    <citation type="submission" date="2025-09" db="UniProtKB">
        <authorList>
            <consortium name="Ensembl"/>
        </authorList>
    </citation>
    <scope>IDENTIFICATION</scope>
</reference>
<dbReference type="AlphaFoldDB" id="A0AAQ6AJP2"/>
<name>A0AAQ6AJP2_AMPOC</name>
<dbReference type="FunFam" id="3.10.20.90:FF:000061">
    <property type="entry name" value="Inhibitor of nuclear factor kappa-B kinase subunit alpha"/>
    <property type="match status" value="1"/>
</dbReference>
<dbReference type="GO" id="GO:0005524">
    <property type="term" value="F:ATP binding"/>
    <property type="evidence" value="ECO:0007669"/>
    <property type="project" value="UniProtKB-UniRule"/>
</dbReference>
<dbReference type="InterPro" id="IPR017441">
    <property type="entry name" value="Protein_kinase_ATP_BS"/>
</dbReference>
<dbReference type="GO" id="GO:0045944">
    <property type="term" value="P:positive regulation of transcription by RNA polymerase II"/>
    <property type="evidence" value="ECO:0007669"/>
    <property type="project" value="TreeGrafter"/>
</dbReference>